<name>N1PSG0_DOTSN</name>
<feature type="region of interest" description="Disordered" evidence="1">
    <location>
        <begin position="53"/>
        <end position="88"/>
    </location>
</feature>
<accession>N1PSG0</accession>
<sequence length="88" mass="9881">MHKLKSTYRCSHCELTNSRCFWTIEAAMWTACKTCFNRKRPCIKSTSNLTMLASTSAPKAPRPTDMPRVGTPSGFPIPPRFEESLSSP</sequence>
<evidence type="ECO:0000313" key="3">
    <source>
        <dbReference type="Proteomes" id="UP000016933"/>
    </source>
</evidence>
<keyword evidence="3" id="KW-1185">Reference proteome</keyword>
<evidence type="ECO:0000313" key="2">
    <source>
        <dbReference type="EMBL" id="EME45868.1"/>
    </source>
</evidence>
<reference evidence="3" key="1">
    <citation type="journal article" date="2012" name="PLoS Genet.">
        <title>The genomes of the fungal plant pathogens Cladosporium fulvum and Dothistroma septosporum reveal adaptation to different hosts and lifestyles but also signatures of common ancestry.</title>
        <authorList>
            <person name="de Wit P.J.G.M."/>
            <person name="van der Burgt A."/>
            <person name="Oekmen B."/>
            <person name="Stergiopoulos I."/>
            <person name="Abd-Elsalam K.A."/>
            <person name="Aerts A.L."/>
            <person name="Bahkali A.H."/>
            <person name="Beenen H.G."/>
            <person name="Chettri P."/>
            <person name="Cox M.P."/>
            <person name="Datema E."/>
            <person name="de Vries R.P."/>
            <person name="Dhillon B."/>
            <person name="Ganley A.R."/>
            <person name="Griffiths S.A."/>
            <person name="Guo Y."/>
            <person name="Hamelin R.C."/>
            <person name="Henrissat B."/>
            <person name="Kabir M.S."/>
            <person name="Jashni M.K."/>
            <person name="Kema G."/>
            <person name="Klaubauf S."/>
            <person name="Lapidus A."/>
            <person name="Levasseur A."/>
            <person name="Lindquist E."/>
            <person name="Mehrabi R."/>
            <person name="Ohm R.A."/>
            <person name="Owen T.J."/>
            <person name="Salamov A."/>
            <person name="Schwelm A."/>
            <person name="Schijlen E."/>
            <person name="Sun H."/>
            <person name="van den Burg H.A."/>
            <person name="van Ham R.C.H.J."/>
            <person name="Zhang S."/>
            <person name="Goodwin S.B."/>
            <person name="Grigoriev I.V."/>
            <person name="Collemare J."/>
            <person name="Bradshaw R.E."/>
        </authorList>
    </citation>
    <scope>NUCLEOTIDE SEQUENCE [LARGE SCALE GENOMIC DNA]</scope>
    <source>
        <strain evidence="3">NZE10 / CBS 128990</strain>
    </source>
</reference>
<dbReference type="AlphaFoldDB" id="N1PSG0"/>
<dbReference type="HOGENOM" id="CLU_2469052_0_0_1"/>
<dbReference type="Proteomes" id="UP000016933">
    <property type="component" value="Unassembled WGS sequence"/>
</dbReference>
<reference evidence="2 3" key="2">
    <citation type="journal article" date="2012" name="PLoS Pathog.">
        <title>Diverse lifestyles and strategies of plant pathogenesis encoded in the genomes of eighteen Dothideomycetes fungi.</title>
        <authorList>
            <person name="Ohm R.A."/>
            <person name="Feau N."/>
            <person name="Henrissat B."/>
            <person name="Schoch C.L."/>
            <person name="Horwitz B.A."/>
            <person name="Barry K.W."/>
            <person name="Condon B.J."/>
            <person name="Copeland A.C."/>
            <person name="Dhillon B."/>
            <person name="Glaser F."/>
            <person name="Hesse C.N."/>
            <person name="Kosti I."/>
            <person name="LaButti K."/>
            <person name="Lindquist E.A."/>
            <person name="Lucas S."/>
            <person name="Salamov A.A."/>
            <person name="Bradshaw R.E."/>
            <person name="Ciuffetti L."/>
            <person name="Hamelin R.C."/>
            <person name="Kema G.H.J."/>
            <person name="Lawrence C."/>
            <person name="Scott J.A."/>
            <person name="Spatafora J.W."/>
            <person name="Turgeon B.G."/>
            <person name="de Wit P.J.G.M."/>
            <person name="Zhong S."/>
            <person name="Goodwin S.B."/>
            <person name="Grigoriev I.V."/>
        </authorList>
    </citation>
    <scope>NUCLEOTIDE SEQUENCE [LARGE SCALE GENOMIC DNA]</scope>
    <source>
        <strain evidence="3">NZE10 / CBS 128990</strain>
    </source>
</reference>
<gene>
    <name evidence="2" type="ORF">DOTSEDRAFT_44105</name>
</gene>
<organism evidence="2 3">
    <name type="scientific">Dothistroma septosporum (strain NZE10 / CBS 128990)</name>
    <name type="common">Red band needle blight fungus</name>
    <name type="synonym">Mycosphaerella pini</name>
    <dbReference type="NCBI Taxonomy" id="675120"/>
    <lineage>
        <taxon>Eukaryota</taxon>
        <taxon>Fungi</taxon>
        <taxon>Dikarya</taxon>
        <taxon>Ascomycota</taxon>
        <taxon>Pezizomycotina</taxon>
        <taxon>Dothideomycetes</taxon>
        <taxon>Dothideomycetidae</taxon>
        <taxon>Mycosphaerellales</taxon>
        <taxon>Mycosphaerellaceae</taxon>
        <taxon>Dothistroma</taxon>
    </lineage>
</organism>
<dbReference type="EMBL" id="KB446538">
    <property type="protein sequence ID" value="EME45868.1"/>
    <property type="molecule type" value="Genomic_DNA"/>
</dbReference>
<proteinExistence type="predicted"/>
<evidence type="ECO:0000256" key="1">
    <source>
        <dbReference type="SAM" id="MobiDB-lite"/>
    </source>
</evidence>
<protein>
    <submittedName>
        <fullName evidence="2">Uncharacterized protein</fullName>
    </submittedName>
</protein>